<reference evidence="2 3" key="1">
    <citation type="journal article" date="2013" name="Genome Announc.">
        <title>Draft Genome Sequence of the Psychrophilic and Alkaliphilic Rhodonellum psychrophilum Strain GCM71T.</title>
        <authorList>
            <person name="Hauptmann A.L."/>
            <person name="Glaring M.A."/>
            <person name="Hallin P.F."/>
            <person name="Prieme A."/>
            <person name="Stougaard P."/>
        </authorList>
    </citation>
    <scope>NUCLEOTIDE SEQUENCE [LARGE SCALE GENOMIC DNA]</scope>
    <source>
        <strain evidence="2 3">GCM71</strain>
    </source>
</reference>
<feature type="transmembrane region" description="Helical" evidence="1">
    <location>
        <begin position="141"/>
        <end position="157"/>
    </location>
</feature>
<dbReference type="AlphaFoldDB" id="U5C0P6"/>
<dbReference type="eggNOG" id="COG0671">
    <property type="taxonomic scope" value="Bacteria"/>
</dbReference>
<proteinExistence type="predicted"/>
<evidence type="ECO:0000313" key="3">
    <source>
        <dbReference type="Proteomes" id="UP000016843"/>
    </source>
</evidence>
<evidence type="ECO:0000313" key="2">
    <source>
        <dbReference type="EMBL" id="ERM81752.1"/>
    </source>
</evidence>
<feature type="transmembrane region" description="Helical" evidence="1">
    <location>
        <begin position="31"/>
        <end position="52"/>
    </location>
</feature>
<dbReference type="Proteomes" id="UP000016843">
    <property type="component" value="Unassembled WGS sequence"/>
</dbReference>
<comment type="caution">
    <text evidence="2">The sequence shown here is derived from an EMBL/GenBank/DDBJ whole genome shotgun (WGS) entry which is preliminary data.</text>
</comment>
<name>U5C0P6_9BACT</name>
<organism evidence="2 3">
    <name type="scientific">Rhodonellum psychrophilum GCM71 = DSM 17998</name>
    <dbReference type="NCBI Taxonomy" id="1123057"/>
    <lineage>
        <taxon>Bacteria</taxon>
        <taxon>Pseudomonadati</taxon>
        <taxon>Bacteroidota</taxon>
        <taxon>Cytophagia</taxon>
        <taxon>Cytophagales</taxon>
        <taxon>Cytophagaceae</taxon>
        <taxon>Rhodonellum</taxon>
    </lineage>
</organism>
<feature type="transmembrane region" description="Helical" evidence="1">
    <location>
        <begin position="64"/>
        <end position="83"/>
    </location>
</feature>
<feature type="transmembrane region" description="Helical" evidence="1">
    <location>
        <begin position="118"/>
        <end position="135"/>
    </location>
</feature>
<evidence type="ECO:0000256" key="1">
    <source>
        <dbReference type="SAM" id="Phobius"/>
    </source>
</evidence>
<keyword evidence="1" id="KW-0812">Transmembrane</keyword>
<sequence>MPSLIFLFLLYGMQESSIATGGDKNQIFSVIVVNTLVLPLFMIFILRLTKVIPSVLIEDKKDRIFPFSIISMLYFITSYLFYVKAWVDFTLVFTLFVLTVCLILLTSITVFWKISAHMTGVSGLLAIVLVMSLRYPMVDLLYPLIGVIILSGAIASARLHLNAHSPLEIFGGFLLGFVVCFSSFYYLLFT</sequence>
<dbReference type="EMBL" id="AWXR01000042">
    <property type="protein sequence ID" value="ERM81752.1"/>
    <property type="molecule type" value="Genomic_DNA"/>
</dbReference>
<protein>
    <recommendedName>
        <fullName evidence="4">PA-phosphatase</fullName>
    </recommendedName>
</protein>
<keyword evidence="3" id="KW-1185">Reference proteome</keyword>
<feature type="transmembrane region" description="Helical" evidence="1">
    <location>
        <begin position="89"/>
        <end position="111"/>
    </location>
</feature>
<feature type="transmembrane region" description="Helical" evidence="1">
    <location>
        <begin position="169"/>
        <end position="188"/>
    </location>
</feature>
<accession>U5C0P6</accession>
<keyword evidence="1" id="KW-0472">Membrane</keyword>
<gene>
    <name evidence="2" type="ORF">P872_19390</name>
</gene>
<evidence type="ECO:0008006" key="4">
    <source>
        <dbReference type="Google" id="ProtNLM"/>
    </source>
</evidence>
<keyword evidence="1" id="KW-1133">Transmembrane helix</keyword>